<evidence type="ECO:0000256" key="1">
    <source>
        <dbReference type="ARBA" id="ARBA00004167"/>
    </source>
</evidence>
<feature type="region of interest" description="Disordered" evidence="8">
    <location>
        <begin position="479"/>
        <end position="507"/>
    </location>
</feature>
<feature type="compositionally biased region" description="Polar residues" evidence="8">
    <location>
        <begin position="146"/>
        <end position="159"/>
    </location>
</feature>
<keyword evidence="3" id="KW-0805">Transcription regulation</keyword>
<evidence type="ECO:0000256" key="6">
    <source>
        <dbReference type="ARBA" id="ARBA00023242"/>
    </source>
</evidence>
<evidence type="ECO:0000313" key="11">
    <source>
        <dbReference type="Proteomes" id="UP001186944"/>
    </source>
</evidence>
<reference evidence="10" key="1">
    <citation type="submission" date="2019-08" db="EMBL/GenBank/DDBJ databases">
        <title>The improved chromosome-level genome for the pearl oyster Pinctada fucata martensii using PacBio sequencing and Hi-C.</title>
        <authorList>
            <person name="Zheng Z."/>
        </authorList>
    </citation>
    <scope>NUCLEOTIDE SEQUENCE</scope>
    <source>
        <strain evidence="10">ZZ-2019</strain>
        <tissue evidence="10">Adductor muscle</tissue>
    </source>
</reference>
<accession>A0AA89BRA2</accession>
<evidence type="ECO:0000256" key="2">
    <source>
        <dbReference type="ARBA" id="ARBA00009050"/>
    </source>
</evidence>
<dbReference type="InterPro" id="IPR051882">
    <property type="entry name" value="ATF_bZIP_TF"/>
</dbReference>
<dbReference type="InterPro" id="IPR004827">
    <property type="entry name" value="bZIP"/>
</dbReference>
<dbReference type="Gene3D" id="1.20.5.170">
    <property type="match status" value="1"/>
</dbReference>
<dbReference type="PANTHER" id="PTHR46164:SF3">
    <property type="entry name" value="ATF6, ISOFORM C"/>
    <property type="match status" value="1"/>
</dbReference>
<dbReference type="GO" id="GO:0000981">
    <property type="term" value="F:DNA-binding transcription factor activity, RNA polymerase II-specific"/>
    <property type="evidence" value="ECO:0007669"/>
    <property type="project" value="TreeGrafter"/>
</dbReference>
<comment type="subcellular location">
    <subcellularLocation>
        <location evidence="1">Membrane</location>
        <topology evidence="1">Single-pass membrane protein</topology>
    </subcellularLocation>
</comment>
<dbReference type="GO" id="GO:0030968">
    <property type="term" value="P:endoplasmic reticulum unfolded protein response"/>
    <property type="evidence" value="ECO:0007669"/>
    <property type="project" value="TreeGrafter"/>
</dbReference>
<organism evidence="10 11">
    <name type="scientific">Pinctada imbricata</name>
    <name type="common">Atlantic pearl-oyster</name>
    <name type="synonym">Pinctada martensii</name>
    <dbReference type="NCBI Taxonomy" id="66713"/>
    <lineage>
        <taxon>Eukaryota</taxon>
        <taxon>Metazoa</taxon>
        <taxon>Spiralia</taxon>
        <taxon>Lophotrochozoa</taxon>
        <taxon>Mollusca</taxon>
        <taxon>Bivalvia</taxon>
        <taxon>Autobranchia</taxon>
        <taxon>Pteriomorphia</taxon>
        <taxon>Pterioida</taxon>
        <taxon>Pterioidea</taxon>
        <taxon>Pteriidae</taxon>
        <taxon>Pinctada</taxon>
    </lineage>
</organism>
<keyword evidence="7" id="KW-0175">Coiled coil</keyword>
<proteinExistence type="inferred from homology"/>
<feature type="coiled-coil region" evidence="7">
    <location>
        <begin position="315"/>
        <end position="363"/>
    </location>
</feature>
<dbReference type="PROSITE" id="PS50217">
    <property type="entry name" value="BZIP"/>
    <property type="match status" value="1"/>
</dbReference>
<dbReference type="CDD" id="cd14700">
    <property type="entry name" value="bZIP_ATF6"/>
    <property type="match status" value="1"/>
</dbReference>
<gene>
    <name evidence="10" type="ORF">FSP39_014992</name>
</gene>
<dbReference type="GO" id="GO:0000978">
    <property type="term" value="F:RNA polymerase II cis-regulatory region sequence-specific DNA binding"/>
    <property type="evidence" value="ECO:0007669"/>
    <property type="project" value="TreeGrafter"/>
</dbReference>
<dbReference type="GO" id="GO:0005634">
    <property type="term" value="C:nucleus"/>
    <property type="evidence" value="ECO:0007669"/>
    <property type="project" value="TreeGrafter"/>
</dbReference>
<comment type="similarity">
    <text evidence="2">Belongs to the bZIP family. ATF subfamily.</text>
</comment>
<keyword evidence="5" id="KW-0804">Transcription</keyword>
<evidence type="ECO:0000256" key="7">
    <source>
        <dbReference type="SAM" id="Coils"/>
    </source>
</evidence>
<keyword evidence="4" id="KW-0238">DNA-binding</keyword>
<comment type="caution">
    <text evidence="10">The sequence shown here is derived from an EMBL/GenBank/DDBJ whole genome shotgun (WGS) entry which is preliminary data.</text>
</comment>
<evidence type="ECO:0000256" key="8">
    <source>
        <dbReference type="SAM" id="MobiDB-lite"/>
    </source>
</evidence>
<dbReference type="EMBL" id="VSWD01000011">
    <property type="protein sequence ID" value="KAK3088121.1"/>
    <property type="molecule type" value="Genomic_DNA"/>
</dbReference>
<dbReference type="SMART" id="SM00338">
    <property type="entry name" value="BRLZ"/>
    <property type="match status" value="1"/>
</dbReference>
<dbReference type="Proteomes" id="UP001186944">
    <property type="component" value="Unassembled WGS sequence"/>
</dbReference>
<protein>
    <recommendedName>
        <fullName evidence="9">BZIP domain-containing protein</fullName>
    </recommendedName>
</protein>
<dbReference type="AlphaFoldDB" id="A0AA89BRA2"/>
<feature type="domain" description="BZIP" evidence="9">
    <location>
        <begin position="297"/>
        <end position="360"/>
    </location>
</feature>
<evidence type="ECO:0000256" key="3">
    <source>
        <dbReference type="ARBA" id="ARBA00023015"/>
    </source>
</evidence>
<dbReference type="PANTHER" id="PTHR46164">
    <property type="entry name" value="ATF6, ISOFORM C"/>
    <property type="match status" value="1"/>
</dbReference>
<dbReference type="InterPro" id="IPR046347">
    <property type="entry name" value="bZIP_sf"/>
</dbReference>
<feature type="region of interest" description="Disordered" evidence="8">
    <location>
        <begin position="123"/>
        <end position="174"/>
    </location>
</feature>
<feature type="compositionally biased region" description="Low complexity" evidence="8">
    <location>
        <begin position="57"/>
        <end position="76"/>
    </location>
</feature>
<evidence type="ECO:0000256" key="4">
    <source>
        <dbReference type="ARBA" id="ARBA00023125"/>
    </source>
</evidence>
<dbReference type="Pfam" id="PF00170">
    <property type="entry name" value="bZIP_1"/>
    <property type="match status" value="1"/>
</dbReference>
<evidence type="ECO:0000256" key="5">
    <source>
        <dbReference type="ARBA" id="ARBA00023163"/>
    </source>
</evidence>
<feature type="compositionally biased region" description="Basic and acidic residues" evidence="8">
    <location>
        <begin position="481"/>
        <end position="496"/>
    </location>
</feature>
<name>A0AA89BRA2_PINIB</name>
<keyword evidence="6" id="KW-0539">Nucleus</keyword>
<dbReference type="SUPFAM" id="SSF57959">
    <property type="entry name" value="Leucine zipper domain"/>
    <property type="match status" value="1"/>
</dbReference>
<evidence type="ECO:0000259" key="9">
    <source>
        <dbReference type="PROSITE" id="PS50217"/>
    </source>
</evidence>
<sequence length="638" mass="70961">MDLTDILGVDEHLGPQDLVAELPDDLMNSLHKDLFPDPAIQLPDPSLQDGLLHDLSDSSSDSGVSGKISDSSSDSGVSGKIDDMIYVTVAQIVDSDSGVGGKIDGMIYMIVCNSSSESGVSGVMMKYDGPSHDVKQEPLSPRSPALSFSSENSDSQGYLSNDMKTESPPGSPDLDLSHSATTLNFAGINNPQQPLVLPNVTQHPVQINSIMNSKVKIQPKPSDSVQQKVPIPKLGQGKQLVLTPDEFKRLTSQGLLKFQNPSQGTKASLTNPTHVVAPSSTFVSANPILQVDNEIKAIKRQQRMIKNRESASLSRKRKKEYLTQLEQQLQESTTQNQRLKEENESLKRKLSYIQNENDELKKTVSVSPSKRVCLMAVFLIFSLNVVQFSDYLLTDKIKRSHSNSEIPAHKSRQLLSVLNDEDSYSVGNFMPPASMQKFIQENPELLSSNSSLLQLFTCPTSFNKTESIRLAEQLSGWMQSVKKEKEKKQPLKEKKNSEKHRRRFSPVQAAIRGNADRFSRHALRGGDYQYQVQVYDGVNNGNFWNSVPRRNDTFYVLSFSTDYFLVPATAHNKTMRPRMSLVMPAVALNGSMHPPPGNVGMMQIDCEVLNTQLIHVHKSALPKQTWHRNGTFHDGYRP</sequence>
<feature type="region of interest" description="Disordered" evidence="8">
    <location>
        <begin position="43"/>
        <end position="76"/>
    </location>
</feature>
<evidence type="ECO:0000313" key="10">
    <source>
        <dbReference type="EMBL" id="KAK3088121.1"/>
    </source>
</evidence>
<dbReference type="GO" id="GO:0016020">
    <property type="term" value="C:membrane"/>
    <property type="evidence" value="ECO:0007669"/>
    <property type="project" value="UniProtKB-SubCell"/>
</dbReference>
<keyword evidence="11" id="KW-1185">Reference proteome</keyword>